<proteinExistence type="predicted"/>
<name>A0ABX0QB44_9BACT</name>
<dbReference type="RefSeq" id="WP_166690816.1">
    <property type="nucleotide sequence ID" value="NZ_WAEL01000001.1"/>
</dbReference>
<dbReference type="Proteomes" id="UP000606008">
    <property type="component" value="Unassembled WGS sequence"/>
</dbReference>
<dbReference type="EMBL" id="WAEL01000001">
    <property type="protein sequence ID" value="NID09072.1"/>
    <property type="molecule type" value="Genomic_DNA"/>
</dbReference>
<organism evidence="1 2">
    <name type="scientific">Fibrivirga algicola</name>
    <dbReference type="NCBI Taxonomy" id="2950420"/>
    <lineage>
        <taxon>Bacteria</taxon>
        <taxon>Pseudomonadati</taxon>
        <taxon>Bacteroidota</taxon>
        <taxon>Cytophagia</taxon>
        <taxon>Cytophagales</taxon>
        <taxon>Spirosomataceae</taxon>
        <taxon>Fibrivirga</taxon>
    </lineage>
</organism>
<reference evidence="2" key="1">
    <citation type="submission" date="2019-09" db="EMBL/GenBank/DDBJ databases">
        <authorList>
            <person name="Jung D.-H."/>
        </authorList>
    </citation>
    <scope>NUCLEOTIDE SEQUENCE [LARGE SCALE GENOMIC DNA]</scope>
    <source>
        <strain evidence="2">JA-25</strain>
    </source>
</reference>
<gene>
    <name evidence="1" type="ORF">F7231_02725</name>
</gene>
<evidence type="ECO:0000313" key="1">
    <source>
        <dbReference type="EMBL" id="NID09072.1"/>
    </source>
</evidence>
<protein>
    <submittedName>
        <fullName evidence="1">Uncharacterized protein</fullName>
    </submittedName>
</protein>
<sequence>MITDLLEAPQCPSQQLLLIRQHHLEWAQYYSQQRKTWQALVLVHDQQRAELINSAPLEQASLLAQQTQNILCWQRRKMAIYQTIRERQQHEMNDLNQPTRWGAIKELM</sequence>
<accession>A0ABX0QB44</accession>
<reference evidence="2" key="2">
    <citation type="submission" date="2023-07" db="EMBL/GenBank/DDBJ databases">
        <authorList>
            <person name="Jung D.-H."/>
        </authorList>
    </citation>
    <scope>NUCLEOTIDE SEQUENCE [LARGE SCALE GENOMIC DNA]</scope>
    <source>
        <strain evidence="2">JA-25</strain>
    </source>
</reference>
<keyword evidence="2" id="KW-1185">Reference proteome</keyword>
<evidence type="ECO:0000313" key="2">
    <source>
        <dbReference type="Proteomes" id="UP000606008"/>
    </source>
</evidence>
<comment type="caution">
    <text evidence="1">The sequence shown here is derived from an EMBL/GenBank/DDBJ whole genome shotgun (WGS) entry which is preliminary data.</text>
</comment>